<evidence type="ECO:0000256" key="1">
    <source>
        <dbReference type="ARBA" id="ARBA00004533"/>
    </source>
</evidence>
<evidence type="ECO:0000256" key="15">
    <source>
        <dbReference type="ARBA" id="ARBA00023002"/>
    </source>
</evidence>
<feature type="binding site" description="axial binding residue" evidence="20">
    <location>
        <position position="143"/>
    </location>
    <ligand>
        <name>heme c</name>
        <dbReference type="ChEBI" id="CHEBI:61717"/>
        <label>1</label>
    </ligand>
    <ligandPart>
        <name>Fe</name>
        <dbReference type="ChEBI" id="CHEBI:18248"/>
    </ligandPart>
</feature>
<dbReference type="GO" id="GO:0016491">
    <property type="term" value="F:oxidoreductase activity"/>
    <property type="evidence" value="ECO:0007669"/>
    <property type="project" value="UniProtKB-KW"/>
</dbReference>
<protein>
    <recommendedName>
        <fullName evidence="19">Cbb3-type cytochrome c oxidase subunit</fullName>
    </recommendedName>
</protein>
<dbReference type="InterPro" id="IPR004678">
    <property type="entry name" value="Cyt_c_oxidase_cbb3_su3"/>
</dbReference>
<keyword evidence="10 19" id="KW-0479">Metal-binding</keyword>
<dbReference type="Gene3D" id="6.10.280.130">
    <property type="match status" value="1"/>
</dbReference>
<dbReference type="OrthoDB" id="9811281at2"/>
<dbReference type="UniPathway" id="UPA00705"/>
<feature type="binding site" description="axial binding residue" evidence="20">
    <location>
        <position position="182"/>
    </location>
    <ligand>
        <name>heme c</name>
        <dbReference type="ChEBI" id="CHEBI:61717"/>
        <label>2</label>
    </ligand>
    <ligandPart>
        <name>Fe</name>
        <dbReference type="ChEBI" id="CHEBI:18248"/>
    </ligandPart>
</feature>
<dbReference type="GO" id="GO:1902600">
    <property type="term" value="P:proton transmembrane transport"/>
    <property type="evidence" value="ECO:0007669"/>
    <property type="project" value="UniProtKB-KW"/>
</dbReference>
<evidence type="ECO:0000256" key="22">
    <source>
        <dbReference type="SAM" id="Phobius"/>
    </source>
</evidence>
<organism evidence="24 25">
    <name type="scientific">Maribrevibacterium harenarium</name>
    <dbReference type="NCBI Taxonomy" id="2589817"/>
    <lineage>
        <taxon>Bacteria</taxon>
        <taxon>Pseudomonadati</taxon>
        <taxon>Pseudomonadota</taxon>
        <taxon>Gammaproteobacteria</taxon>
        <taxon>Oceanospirillales</taxon>
        <taxon>Oceanospirillaceae</taxon>
        <taxon>Maribrevibacterium</taxon>
    </lineage>
</organism>
<feature type="transmembrane region" description="Helical" evidence="22">
    <location>
        <begin position="6"/>
        <end position="24"/>
    </location>
</feature>
<evidence type="ECO:0000313" key="25">
    <source>
        <dbReference type="Proteomes" id="UP000315901"/>
    </source>
</evidence>
<keyword evidence="15 19" id="KW-0560">Oxidoreductase</keyword>
<keyword evidence="13 19" id="KW-0249">Electron transport</keyword>
<proteinExistence type="inferred from homology"/>
<dbReference type="GO" id="GO:0046872">
    <property type="term" value="F:metal ion binding"/>
    <property type="evidence" value="ECO:0007669"/>
    <property type="project" value="UniProtKB-KW"/>
</dbReference>
<comment type="subcellular location">
    <subcellularLocation>
        <location evidence="1 19">Cell inner membrane</location>
    </subcellularLocation>
</comment>
<dbReference type="InterPro" id="IPR036909">
    <property type="entry name" value="Cyt_c-like_dom_sf"/>
</dbReference>
<evidence type="ECO:0000256" key="21">
    <source>
        <dbReference type="PIRSR" id="PIRSR000006-2"/>
    </source>
</evidence>
<evidence type="ECO:0000313" key="24">
    <source>
        <dbReference type="EMBL" id="TPE55710.1"/>
    </source>
</evidence>
<evidence type="ECO:0000256" key="4">
    <source>
        <dbReference type="ARBA" id="ARBA00022448"/>
    </source>
</evidence>
<feature type="binding site" description="axial binding residue" evidence="20">
    <location>
        <position position="270"/>
    </location>
    <ligand>
        <name>heme c</name>
        <dbReference type="ChEBI" id="CHEBI:61717"/>
        <label>1</label>
    </ligand>
    <ligandPart>
        <name>Fe</name>
        <dbReference type="ChEBI" id="CHEBI:18248"/>
    </ligandPart>
</feature>
<evidence type="ECO:0000256" key="5">
    <source>
        <dbReference type="ARBA" id="ARBA00022475"/>
    </source>
</evidence>
<comment type="function">
    <text evidence="19">C-type cytochrome. Part of the cbb3-type cytochrome c oxidase complex.</text>
</comment>
<keyword evidence="8 19" id="KW-0679">Respiratory chain</keyword>
<dbReference type="PANTHER" id="PTHR33751:SF1">
    <property type="entry name" value="CBB3-TYPE CYTOCHROME C OXIDASE SUBUNIT FIXP"/>
    <property type="match status" value="1"/>
</dbReference>
<sequence length="295" mass="32160">MSTFWSVWISVISLGSIIGCYLLLSGVRKGQTVHTETSETMGHSFDGIEEYDNPLPRWWYWKFVLTVLFGLGYLALYPGLGNYQGLLGWTQTGAYDREVAKAEAEFGPMFAKFAQTPIEELAQNDQAMRIGQRLFANNCAVCHGSAATGGYGFPNLTDNDWLYGGDAAAIKQTILNGRIAAMPAWGAVLGEEGIHQAAQYVLSLSGRETDKAAAEVGKGLYNTNCIACHGPEAKGNYMFGAPNLTDNIWLYGGSEQQIMQTLRNGRAGQMPAWNAILGEDKSHIVAAYVYSLSNQ</sequence>
<dbReference type="InterPro" id="IPR038414">
    <property type="entry name" value="CcoP_N_sf"/>
</dbReference>
<evidence type="ECO:0000256" key="10">
    <source>
        <dbReference type="ARBA" id="ARBA00022723"/>
    </source>
</evidence>
<dbReference type="Pfam" id="PF13442">
    <property type="entry name" value="Cytochrome_CBB3"/>
    <property type="match status" value="2"/>
</dbReference>
<dbReference type="Proteomes" id="UP000315901">
    <property type="component" value="Unassembled WGS sequence"/>
</dbReference>
<keyword evidence="17 19" id="KW-0406">Ion transport</keyword>
<evidence type="ECO:0000256" key="14">
    <source>
        <dbReference type="ARBA" id="ARBA00022989"/>
    </source>
</evidence>
<keyword evidence="5 19" id="KW-1003">Cell membrane</keyword>
<dbReference type="InterPro" id="IPR050597">
    <property type="entry name" value="Cytochrome_c_Oxidase_Subunit"/>
</dbReference>
<evidence type="ECO:0000256" key="13">
    <source>
        <dbReference type="ARBA" id="ARBA00022982"/>
    </source>
</evidence>
<comment type="subunit">
    <text evidence="19">Component of the cbb3-type cytochrome c oxidase.</text>
</comment>
<feature type="binding site" description="covalent" evidence="21">
    <location>
        <position position="225"/>
    </location>
    <ligand>
        <name>heme c</name>
        <dbReference type="ChEBI" id="CHEBI:61717"/>
        <label>2</label>
    </ligand>
</feature>
<dbReference type="EMBL" id="VFRR01000001">
    <property type="protein sequence ID" value="TPE55710.1"/>
    <property type="molecule type" value="Genomic_DNA"/>
</dbReference>
<comment type="cofactor">
    <cofactor evidence="19 21">
        <name>heme c</name>
        <dbReference type="ChEBI" id="CHEBI:61717"/>
    </cofactor>
    <text evidence="19 21">Binds 2 heme C groups per subunit.</text>
</comment>
<evidence type="ECO:0000256" key="17">
    <source>
        <dbReference type="ARBA" id="ARBA00023065"/>
    </source>
</evidence>
<dbReference type="AlphaFoldDB" id="A0A501X593"/>
<evidence type="ECO:0000256" key="12">
    <source>
        <dbReference type="ARBA" id="ARBA00022781"/>
    </source>
</evidence>
<dbReference type="PROSITE" id="PS51007">
    <property type="entry name" value="CYTC"/>
    <property type="match status" value="2"/>
</dbReference>
<feature type="binding site" description="covalent" evidence="21">
    <location>
        <position position="228"/>
    </location>
    <ligand>
        <name>heme c</name>
        <dbReference type="ChEBI" id="CHEBI:61717"/>
        <label>2</label>
    </ligand>
</feature>
<evidence type="ECO:0000256" key="20">
    <source>
        <dbReference type="PIRSR" id="PIRSR000006-1"/>
    </source>
</evidence>
<evidence type="ECO:0000256" key="19">
    <source>
        <dbReference type="PIRNR" id="PIRNR000006"/>
    </source>
</evidence>
<dbReference type="SUPFAM" id="SSF46626">
    <property type="entry name" value="Cytochrome c"/>
    <property type="match status" value="2"/>
</dbReference>
<name>A0A501X593_9GAMM</name>
<feature type="domain" description="Cytochrome c" evidence="23">
    <location>
        <begin position="212"/>
        <end position="293"/>
    </location>
</feature>
<evidence type="ECO:0000256" key="8">
    <source>
        <dbReference type="ARBA" id="ARBA00022660"/>
    </source>
</evidence>
<evidence type="ECO:0000256" key="6">
    <source>
        <dbReference type="ARBA" id="ARBA00022519"/>
    </source>
</evidence>
<keyword evidence="12 19" id="KW-0375">Hydrogen ion transport</keyword>
<keyword evidence="9 22" id="KW-0812">Transmembrane</keyword>
<keyword evidence="7 19" id="KW-0349">Heme</keyword>
<evidence type="ECO:0000256" key="7">
    <source>
        <dbReference type="ARBA" id="ARBA00022617"/>
    </source>
</evidence>
<dbReference type="Pfam" id="PF14715">
    <property type="entry name" value="FixP_N"/>
    <property type="match status" value="1"/>
</dbReference>
<feature type="transmembrane region" description="Helical" evidence="22">
    <location>
        <begin position="59"/>
        <end position="77"/>
    </location>
</feature>
<dbReference type="Gene3D" id="1.10.760.10">
    <property type="entry name" value="Cytochrome c-like domain"/>
    <property type="match status" value="2"/>
</dbReference>
<feature type="binding site" description="covalent" evidence="21">
    <location>
        <position position="139"/>
    </location>
    <ligand>
        <name>heme c</name>
        <dbReference type="ChEBI" id="CHEBI:61717"/>
        <label>1</label>
    </ligand>
</feature>
<dbReference type="PIRSF" id="PIRSF000006">
    <property type="entry name" value="Cbb3-Cox_fixP"/>
    <property type="match status" value="1"/>
</dbReference>
<keyword evidence="11" id="KW-0677">Repeat</keyword>
<dbReference type="GO" id="GO:0005886">
    <property type="term" value="C:plasma membrane"/>
    <property type="evidence" value="ECO:0007669"/>
    <property type="project" value="UniProtKB-SubCell"/>
</dbReference>
<accession>A0A501X593</accession>
<dbReference type="GO" id="GO:0006119">
    <property type="term" value="P:oxidative phosphorylation"/>
    <property type="evidence" value="ECO:0007669"/>
    <property type="project" value="UniProtKB-UniPathway"/>
</dbReference>
<dbReference type="PANTHER" id="PTHR33751">
    <property type="entry name" value="CBB3-TYPE CYTOCHROME C OXIDASE SUBUNIT FIXP"/>
    <property type="match status" value="1"/>
</dbReference>
<keyword evidence="18 19" id="KW-0472">Membrane</keyword>
<evidence type="ECO:0000256" key="11">
    <source>
        <dbReference type="ARBA" id="ARBA00022737"/>
    </source>
</evidence>
<evidence type="ECO:0000259" key="23">
    <source>
        <dbReference type="PROSITE" id="PS51007"/>
    </source>
</evidence>
<evidence type="ECO:0000256" key="18">
    <source>
        <dbReference type="ARBA" id="ARBA00023136"/>
    </source>
</evidence>
<evidence type="ECO:0000256" key="2">
    <source>
        <dbReference type="ARBA" id="ARBA00004673"/>
    </source>
</evidence>
<dbReference type="InterPro" id="IPR032858">
    <property type="entry name" value="CcoP_N"/>
</dbReference>
<keyword evidence="6 19" id="KW-0997">Cell inner membrane</keyword>
<feature type="binding site" description="axial binding residue" evidence="20">
    <location>
        <position position="229"/>
    </location>
    <ligand>
        <name>heme c</name>
        <dbReference type="ChEBI" id="CHEBI:61717"/>
        <label>2</label>
    </ligand>
    <ligandPart>
        <name>Fe</name>
        <dbReference type="ChEBI" id="CHEBI:18248"/>
    </ligandPart>
</feature>
<evidence type="ECO:0000256" key="3">
    <source>
        <dbReference type="ARBA" id="ARBA00006113"/>
    </source>
</evidence>
<dbReference type="InterPro" id="IPR009056">
    <property type="entry name" value="Cyt_c-like_dom"/>
</dbReference>
<evidence type="ECO:0000256" key="16">
    <source>
        <dbReference type="ARBA" id="ARBA00023004"/>
    </source>
</evidence>
<comment type="caution">
    <text evidence="24">The sequence shown here is derived from an EMBL/GenBank/DDBJ whole genome shotgun (WGS) entry which is preliminary data.</text>
</comment>
<keyword evidence="25" id="KW-1185">Reference proteome</keyword>
<evidence type="ECO:0000256" key="9">
    <source>
        <dbReference type="ARBA" id="ARBA00022692"/>
    </source>
</evidence>
<feature type="binding site" description="covalent" evidence="21">
    <location>
        <position position="142"/>
    </location>
    <ligand>
        <name>heme c</name>
        <dbReference type="ChEBI" id="CHEBI:61717"/>
        <label>1</label>
    </ligand>
</feature>
<gene>
    <name evidence="24" type="primary">ccoP</name>
    <name evidence="24" type="ORF">FJM67_00450</name>
</gene>
<keyword evidence="16 19" id="KW-0408">Iron</keyword>
<reference evidence="24 25" key="1">
    <citation type="submission" date="2019-06" db="EMBL/GenBank/DDBJ databases">
        <title>A novel bacterium of genus Marinomonas, isolated from coastal sand.</title>
        <authorList>
            <person name="Huang H."/>
            <person name="Mo K."/>
            <person name="Hu Y."/>
        </authorList>
    </citation>
    <scope>NUCLEOTIDE SEQUENCE [LARGE SCALE GENOMIC DNA]</scope>
    <source>
        <strain evidence="24 25">HB171799</strain>
    </source>
</reference>
<feature type="domain" description="Cytochrome c" evidence="23">
    <location>
        <begin position="126"/>
        <end position="205"/>
    </location>
</feature>
<dbReference type="GO" id="GO:0020037">
    <property type="term" value="F:heme binding"/>
    <property type="evidence" value="ECO:0007669"/>
    <property type="project" value="InterPro"/>
</dbReference>
<keyword evidence="14 22" id="KW-1133">Transmembrane helix</keyword>
<dbReference type="NCBIfam" id="TIGR00782">
    <property type="entry name" value="ccoP"/>
    <property type="match status" value="1"/>
</dbReference>
<dbReference type="GO" id="GO:0009055">
    <property type="term" value="F:electron transfer activity"/>
    <property type="evidence" value="ECO:0007669"/>
    <property type="project" value="InterPro"/>
</dbReference>
<comment type="similarity">
    <text evidence="3 19">Belongs to the CcoP / FixP family.</text>
</comment>
<keyword evidence="4 19" id="KW-0813">Transport</keyword>
<comment type="pathway">
    <text evidence="2 19">Energy metabolism; oxidative phosphorylation.</text>
</comment>